<accession>A0A645ICI0</accession>
<reference evidence="1" key="1">
    <citation type="submission" date="2019-08" db="EMBL/GenBank/DDBJ databases">
        <authorList>
            <person name="Kucharzyk K."/>
            <person name="Murdoch R.W."/>
            <person name="Higgins S."/>
            <person name="Loffler F."/>
        </authorList>
    </citation>
    <scope>NUCLEOTIDE SEQUENCE</scope>
</reference>
<proteinExistence type="predicted"/>
<organism evidence="1">
    <name type="scientific">bioreactor metagenome</name>
    <dbReference type="NCBI Taxonomy" id="1076179"/>
    <lineage>
        <taxon>unclassified sequences</taxon>
        <taxon>metagenomes</taxon>
        <taxon>ecological metagenomes</taxon>
    </lineage>
</organism>
<name>A0A645ICI0_9ZZZZ</name>
<evidence type="ECO:0000313" key="1">
    <source>
        <dbReference type="EMBL" id="MPN48947.1"/>
    </source>
</evidence>
<protein>
    <submittedName>
        <fullName evidence="1">Uncharacterized protein</fullName>
    </submittedName>
</protein>
<sequence>MRDFAGFLRQGFIVIGAGSEWVEREVKLVFPAEFEARFRHRVIADLRARVAFG</sequence>
<comment type="caution">
    <text evidence="1">The sequence shown here is derived from an EMBL/GenBank/DDBJ whole genome shotgun (WGS) entry which is preliminary data.</text>
</comment>
<dbReference type="AlphaFoldDB" id="A0A645ICI0"/>
<gene>
    <name evidence="1" type="ORF">SDC9_196560</name>
</gene>
<dbReference type="EMBL" id="VSSQ01111737">
    <property type="protein sequence ID" value="MPN48947.1"/>
    <property type="molecule type" value="Genomic_DNA"/>
</dbReference>